<accession>A0A517W495</accession>
<name>A0A517W495_9PLAN</name>
<evidence type="ECO:0000313" key="4">
    <source>
        <dbReference type="Proteomes" id="UP000318704"/>
    </source>
</evidence>
<dbReference type="Proteomes" id="UP000318704">
    <property type="component" value="Chromosome"/>
</dbReference>
<reference evidence="3 4" key="1">
    <citation type="submission" date="2019-03" db="EMBL/GenBank/DDBJ databases">
        <title>Deep-cultivation of Planctomycetes and their phenomic and genomic characterization uncovers novel biology.</title>
        <authorList>
            <person name="Wiegand S."/>
            <person name="Jogler M."/>
            <person name="Boedeker C."/>
            <person name="Pinto D."/>
            <person name="Vollmers J."/>
            <person name="Rivas-Marin E."/>
            <person name="Kohn T."/>
            <person name="Peeters S.H."/>
            <person name="Heuer A."/>
            <person name="Rast P."/>
            <person name="Oberbeckmann S."/>
            <person name="Bunk B."/>
            <person name="Jeske O."/>
            <person name="Meyerdierks A."/>
            <person name="Storesund J.E."/>
            <person name="Kallscheuer N."/>
            <person name="Luecker S."/>
            <person name="Lage O.M."/>
            <person name="Pohl T."/>
            <person name="Merkel B.J."/>
            <person name="Hornburger P."/>
            <person name="Mueller R.-W."/>
            <person name="Bruemmer F."/>
            <person name="Labrenz M."/>
            <person name="Spormann A.M."/>
            <person name="Op den Camp H."/>
            <person name="Overmann J."/>
            <person name="Amann R."/>
            <person name="Jetten M.S.M."/>
            <person name="Mascher T."/>
            <person name="Medema M.H."/>
            <person name="Devos D.P."/>
            <person name="Kaster A.-K."/>
            <person name="Ovreas L."/>
            <person name="Rohde M."/>
            <person name="Galperin M.Y."/>
            <person name="Jogler C."/>
        </authorList>
    </citation>
    <scope>NUCLEOTIDE SEQUENCE [LARGE SCALE GENOMIC DNA]</scope>
    <source>
        <strain evidence="1 4">V144</strain>
        <strain evidence="2 3">V202</strain>
    </source>
</reference>
<keyword evidence="3" id="KW-1185">Reference proteome</keyword>
<dbReference type="Proteomes" id="UP000318384">
    <property type="component" value="Chromosome"/>
</dbReference>
<sequence>MPLCPKHTSHMVKEAHARLGRSLVKIQKTRQTSTIESETPETMFRNWEKKWMHRRELIASRIQMIENQLKELGKSDLPLPMTQFSIFDAPGE</sequence>
<dbReference type="EMBL" id="CP037422">
    <property type="protein sequence ID" value="QDU11984.1"/>
    <property type="molecule type" value="Genomic_DNA"/>
</dbReference>
<proteinExistence type="predicted"/>
<dbReference type="RefSeq" id="WP_144990135.1">
    <property type="nucleotide sequence ID" value="NZ_CP037422.1"/>
</dbReference>
<evidence type="ECO:0000313" key="1">
    <source>
        <dbReference type="EMBL" id="QDU00080.1"/>
    </source>
</evidence>
<evidence type="ECO:0000313" key="3">
    <source>
        <dbReference type="Proteomes" id="UP000318384"/>
    </source>
</evidence>
<evidence type="ECO:0000313" key="2">
    <source>
        <dbReference type="EMBL" id="QDU11984.1"/>
    </source>
</evidence>
<accession>A0A517X3A1</accession>
<dbReference type="KEGG" id="gaw:V144x_55930"/>
<gene>
    <name evidence="1" type="ORF">V144x_55930</name>
    <name evidence="2" type="ORF">V202x_54090</name>
</gene>
<dbReference type="OrthoDB" id="289571at2"/>
<organism evidence="1 4">
    <name type="scientific">Gimesia aquarii</name>
    <dbReference type="NCBI Taxonomy" id="2527964"/>
    <lineage>
        <taxon>Bacteria</taxon>
        <taxon>Pseudomonadati</taxon>
        <taxon>Planctomycetota</taxon>
        <taxon>Planctomycetia</taxon>
        <taxon>Planctomycetales</taxon>
        <taxon>Planctomycetaceae</taxon>
        <taxon>Gimesia</taxon>
    </lineage>
</organism>
<dbReference type="EMBL" id="CP037920">
    <property type="protein sequence ID" value="QDU00080.1"/>
    <property type="molecule type" value="Genomic_DNA"/>
</dbReference>
<dbReference type="AlphaFoldDB" id="A0A517W495"/>
<protein>
    <submittedName>
        <fullName evidence="1">Uncharacterized protein</fullName>
    </submittedName>
</protein>